<name>A0ACC0SWY5_POPTR</name>
<organism evidence="1 2">
    <name type="scientific">Populus trichocarpa</name>
    <name type="common">Western balsam poplar</name>
    <name type="synonym">Populus balsamifera subsp. trichocarpa</name>
    <dbReference type="NCBI Taxonomy" id="3694"/>
    <lineage>
        <taxon>Eukaryota</taxon>
        <taxon>Viridiplantae</taxon>
        <taxon>Streptophyta</taxon>
        <taxon>Embryophyta</taxon>
        <taxon>Tracheophyta</taxon>
        <taxon>Spermatophyta</taxon>
        <taxon>Magnoliopsida</taxon>
        <taxon>eudicotyledons</taxon>
        <taxon>Gunneridae</taxon>
        <taxon>Pentapetalae</taxon>
        <taxon>rosids</taxon>
        <taxon>fabids</taxon>
        <taxon>Malpighiales</taxon>
        <taxon>Salicaceae</taxon>
        <taxon>Saliceae</taxon>
        <taxon>Populus</taxon>
    </lineage>
</organism>
<protein>
    <submittedName>
        <fullName evidence="1">Uncharacterized protein</fullName>
    </submittedName>
</protein>
<evidence type="ECO:0000313" key="1">
    <source>
        <dbReference type="EMBL" id="KAI9393793.1"/>
    </source>
</evidence>
<dbReference type="EMBL" id="CM009295">
    <property type="protein sequence ID" value="KAI9393793.1"/>
    <property type="molecule type" value="Genomic_DNA"/>
</dbReference>
<accession>A0ACC0SWY5</accession>
<reference evidence="1 2" key="1">
    <citation type="journal article" date="2006" name="Science">
        <title>The genome of black cottonwood, Populus trichocarpa (Torr. &amp; Gray).</title>
        <authorList>
            <person name="Tuskan G.A."/>
            <person name="Difazio S."/>
            <person name="Jansson S."/>
            <person name="Bohlmann J."/>
            <person name="Grigoriev I."/>
            <person name="Hellsten U."/>
            <person name="Putnam N."/>
            <person name="Ralph S."/>
            <person name="Rombauts S."/>
            <person name="Salamov A."/>
            <person name="Schein J."/>
            <person name="Sterck L."/>
            <person name="Aerts A."/>
            <person name="Bhalerao R.R."/>
            <person name="Bhalerao R.P."/>
            <person name="Blaudez D."/>
            <person name="Boerjan W."/>
            <person name="Brun A."/>
            <person name="Brunner A."/>
            <person name="Busov V."/>
            <person name="Campbell M."/>
            <person name="Carlson J."/>
            <person name="Chalot M."/>
            <person name="Chapman J."/>
            <person name="Chen G.L."/>
            <person name="Cooper D."/>
            <person name="Coutinho P.M."/>
            <person name="Couturier J."/>
            <person name="Covert S."/>
            <person name="Cronk Q."/>
            <person name="Cunningham R."/>
            <person name="Davis J."/>
            <person name="Degroeve S."/>
            <person name="Dejardin A."/>
            <person name="Depamphilis C."/>
            <person name="Detter J."/>
            <person name="Dirks B."/>
            <person name="Dubchak I."/>
            <person name="Duplessis S."/>
            <person name="Ehlting J."/>
            <person name="Ellis B."/>
            <person name="Gendler K."/>
            <person name="Goodstein D."/>
            <person name="Gribskov M."/>
            <person name="Grimwood J."/>
            <person name="Groover A."/>
            <person name="Gunter L."/>
            <person name="Hamberger B."/>
            <person name="Heinze B."/>
            <person name="Helariutta Y."/>
            <person name="Henrissat B."/>
            <person name="Holligan D."/>
            <person name="Holt R."/>
            <person name="Huang W."/>
            <person name="Islam-Faridi N."/>
            <person name="Jones S."/>
            <person name="Jones-Rhoades M."/>
            <person name="Jorgensen R."/>
            <person name="Joshi C."/>
            <person name="Kangasjarvi J."/>
            <person name="Karlsson J."/>
            <person name="Kelleher C."/>
            <person name="Kirkpatrick R."/>
            <person name="Kirst M."/>
            <person name="Kohler A."/>
            <person name="Kalluri U."/>
            <person name="Larimer F."/>
            <person name="Leebens-Mack J."/>
            <person name="Leple J.C."/>
            <person name="Locascio P."/>
            <person name="Lou Y."/>
            <person name="Lucas S."/>
            <person name="Martin F."/>
            <person name="Montanini B."/>
            <person name="Napoli C."/>
            <person name="Nelson D.R."/>
            <person name="Nelson C."/>
            <person name="Nieminen K."/>
            <person name="Nilsson O."/>
            <person name="Pereda V."/>
            <person name="Peter G."/>
            <person name="Philippe R."/>
            <person name="Pilate G."/>
            <person name="Poliakov A."/>
            <person name="Razumovskaya J."/>
            <person name="Richardson P."/>
            <person name="Rinaldi C."/>
            <person name="Ritland K."/>
            <person name="Rouze P."/>
            <person name="Ryaboy D."/>
            <person name="Schmutz J."/>
            <person name="Schrader J."/>
            <person name="Segerman B."/>
            <person name="Shin H."/>
            <person name="Siddiqui A."/>
            <person name="Sterky F."/>
            <person name="Terry A."/>
            <person name="Tsai C.J."/>
            <person name="Uberbacher E."/>
            <person name="Unneberg P."/>
            <person name="Vahala J."/>
            <person name="Wall K."/>
            <person name="Wessler S."/>
            <person name="Yang G."/>
            <person name="Yin T."/>
            <person name="Douglas C."/>
            <person name="Marra M."/>
            <person name="Sandberg G."/>
            <person name="Van de Peer Y."/>
            <person name="Rokhsar D."/>
        </authorList>
    </citation>
    <scope>NUCLEOTIDE SEQUENCE [LARGE SCALE GENOMIC DNA]</scope>
    <source>
        <strain evidence="2">cv. Nisqually</strain>
    </source>
</reference>
<sequence>MEAPSSVFYRFRLCVRLVCLPWFCFSSFVPSHPLYFCLLLRSPLFSVYFLSLRSSLFSVFIFVPSASLPFLYCVCSVLALRSPSLFFFFCFFLFKKTLPIARECHAVTQIIKSLWDCYCRSSKFYRR</sequence>
<proteinExistence type="predicted"/>
<dbReference type="Proteomes" id="UP000006729">
    <property type="component" value="Chromosome 6"/>
</dbReference>
<evidence type="ECO:0000313" key="2">
    <source>
        <dbReference type="Proteomes" id="UP000006729"/>
    </source>
</evidence>
<comment type="caution">
    <text evidence="1">The sequence shown here is derived from an EMBL/GenBank/DDBJ whole genome shotgun (WGS) entry which is preliminary data.</text>
</comment>
<keyword evidence="2" id="KW-1185">Reference proteome</keyword>
<gene>
    <name evidence="1" type="ORF">POPTR_006G283900v4</name>
</gene>